<protein>
    <submittedName>
        <fullName evidence="1">Uncharacterized protein</fullName>
    </submittedName>
</protein>
<dbReference type="Proteomes" id="UP001144191">
    <property type="component" value="Unassembled WGS sequence"/>
</dbReference>
<feature type="non-terminal residue" evidence="1">
    <location>
        <position position="84"/>
    </location>
</feature>
<accession>A0A9W6AAL5</accession>
<proteinExistence type="predicted"/>
<gene>
    <name evidence="1" type="ORF">AnigIFM63604_001169</name>
</gene>
<name>A0A9W6AAL5_ASPNG</name>
<dbReference type="AlphaFoldDB" id="A0A9W6AAL5"/>
<dbReference type="EMBL" id="BRPB01000113">
    <property type="protein sequence ID" value="GLA54860.1"/>
    <property type="molecule type" value="Genomic_DNA"/>
</dbReference>
<reference evidence="1" key="1">
    <citation type="submission" date="2022-07" db="EMBL/GenBank/DDBJ databases">
        <title>Taxonomy of Aspergillus series Nigri: significant species reduction supported by multi-species coalescent approaches.</title>
        <authorList>
            <person name="Bian C."/>
            <person name="Kusuya Y."/>
            <person name="Sklenar F."/>
            <person name="D'hooge E."/>
            <person name="Yaguchi T."/>
            <person name="Takahashi H."/>
            <person name="Hubka V."/>
        </authorList>
    </citation>
    <scope>NUCLEOTIDE SEQUENCE</scope>
    <source>
        <strain evidence="1">IFM 63604</strain>
    </source>
</reference>
<evidence type="ECO:0000313" key="2">
    <source>
        <dbReference type="Proteomes" id="UP001144191"/>
    </source>
</evidence>
<sequence>MGMISPIWEDVEEQLQRPMTRMTLYLHDDAAPRETAMQQFRELQDTLLLFTKNLQRLEVSMYDDDGEKLSSTVFAISSQNENLK</sequence>
<comment type="caution">
    <text evidence="1">The sequence shown here is derived from an EMBL/GenBank/DDBJ whole genome shotgun (WGS) entry which is preliminary data.</text>
</comment>
<organism evidence="1 2">
    <name type="scientific">Aspergillus niger</name>
    <dbReference type="NCBI Taxonomy" id="5061"/>
    <lineage>
        <taxon>Eukaryota</taxon>
        <taxon>Fungi</taxon>
        <taxon>Dikarya</taxon>
        <taxon>Ascomycota</taxon>
        <taxon>Pezizomycotina</taxon>
        <taxon>Eurotiomycetes</taxon>
        <taxon>Eurotiomycetidae</taxon>
        <taxon>Eurotiales</taxon>
        <taxon>Aspergillaceae</taxon>
        <taxon>Aspergillus</taxon>
        <taxon>Aspergillus subgen. Circumdati</taxon>
    </lineage>
</organism>
<evidence type="ECO:0000313" key="1">
    <source>
        <dbReference type="EMBL" id="GLA54860.1"/>
    </source>
</evidence>